<name>A0A1Q5PRZ0_9ACTO</name>
<reference evidence="2" key="1">
    <citation type="submission" date="2016-11" db="EMBL/GenBank/DDBJ databases">
        <title>Actinomyces gypaetusis sp. nov. isolated from Gypaetus barbatus in Qinghai Tibet Plateau China.</title>
        <authorList>
            <person name="Meng X."/>
        </authorList>
    </citation>
    <scope>NUCLEOTIDE SEQUENCE [LARGE SCALE GENOMIC DNA]</scope>
    <source>
        <strain evidence="2">DSM 15383</strain>
    </source>
</reference>
<protein>
    <recommendedName>
        <fullName evidence="3">Anaphase-promoting complex subunit 5 domain-containing protein</fullName>
    </recommendedName>
</protein>
<dbReference type="InterPro" id="IPR011990">
    <property type="entry name" value="TPR-like_helical_dom_sf"/>
</dbReference>
<dbReference type="AlphaFoldDB" id="A0A1Q5PRZ0"/>
<organism evidence="1 2">
    <name type="scientific">Boudabousia marimammalium</name>
    <dbReference type="NCBI Taxonomy" id="156892"/>
    <lineage>
        <taxon>Bacteria</taxon>
        <taxon>Bacillati</taxon>
        <taxon>Actinomycetota</taxon>
        <taxon>Actinomycetes</taxon>
        <taxon>Actinomycetales</taxon>
        <taxon>Actinomycetaceae</taxon>
        <taxon>Boudabousia</taxon>
    </lineage>
</organism>
<dbReference type="SUPFAM" id="SSF48452">
    <property type="entry name" value="TPR-like"/>
    <property type="match status" value="1"/>
</dbReference>
<proteinExistence type="predicted"/>
<sequence length="975" mass="110362">MRDEIEIENKLEEATGFPWGPARSAAIAEAVTWADEGEYTKLQIRGRIDLINAYLRGGQDERMIAPFVWLLNLTEQHPEDSDDDVREMVRWFFKTAVTTLANNPSVSLQQIDRLLEQMHTYYLADGASLHAYYRVHAQVDMICGRMESAEEYLNLWRSSTRDENSDCLGCDPLQEIIFFDWNEQWDETIASGLPSIAETDTCEAQPFRTQTAVLDALSRTGRAASAWECHLSSWRAMRSDVDDLVHMGRHLTYLGRLEATNRSLRAIREVLPFLSETSIIVDTMWFTAGLTVALESLAQTGHGDEKLGVRASANEPVGFPGLESTLTVAEALPIVRDTALTIAKQFDERNGNDSISKRVNAIFDAPHYPDAGKNSSEIFSFIEAEKNPLPKMEGIPQLVSASLPLPEDAPDYPLPTYNRQQVPHFDSVSELVAFEIKHRQDHRIPEYATFYKQLEDKIISLMPDSYDDITDPEELYSLASVNYGLLQREVAKDLYERGAENADDPVMKVRLEIEAHDTAFDMETEGKYAILEWLQEVHDQVFSLAREALPVAEQPKRGLRSLFSRSAEPRKDETDPFISLQVAERFYLLMSYQKLASSVNDYEKVDEALALEKEIASRYPVLESTYQLSAARDLLSRGKVYDGAIAADQAMHLETPDNLGHQIQGRLMLAKASEDVHDNREASVQIREALTLASNAGLRMIQGSLGLYLARMLAAQDRDLEAAEVLEEVLEEIQTLGHVRLIAVLRHYLVGCLDTLGEHDRVVQEARKAVKTMVGLGDYDAAIRMLMTAAEALQRLERSDEAAETLREREEMMAEHVEDSEVKTLNLARAKRRRARTLVMRVTPRVAEQYLDEALSLLDDADALVRTVKDDSTFSQQYELGDSMDDRAYVLWRCDRNGEAAELFQQAAENYLIRDREEAVRALVYAANIYVNELRDAVSARAAIARIEEIFAHPRWKNHAAWETVNGLKEQLEEM</sequence>
<evidence type="ECO:0000313" key="2">
    <source>
        <dbReference type="Proteomes" id="UP000186465"/>
    </source>
</evidence>
<evidence type="ECO:0000313" key="1">
    <source>
        <dbReference type="EMBL" id="OKL50341.1"/>
    </source>
</evidence>
<gene>
    <name evidence="1" type="ORF">BM477_02875</name>
</gene>
<dbReference type="STRING" id="156892.BM477_02875"/>
<keyword evidence="2" id="KW-1185">Reference proteome</keyword>
<accession>A0A1Q5PRZ0</accession>
<dbReference type="RefSeq" id="WP_075361167.1">
    <property type="nucleotide sequence ID" value="NZ_MPDM01000002.1"/>
</dbReference>
<evidence type="ECO:0008006" key="3">
    <source>
        <dbReference type="Google" id="ProtNLM"/>
    </source>
</evidence>
<dbReference type="Proteomes" id="UP000186465">
    <property type="component" value="Unassembled WGS sequence"/>
</dbReference>
<dbReference type="EMBL" id="MPDM01000002">
    <property type="protein sequence ID" value="OKL50341.1"/>
    <property type="molecule type" value="Genomic_DNA"/>
</dbReference>
<comment type="caution">
    <text evidence="1">The sequence shown here is derived from an EMBL/GenBank/DDBJ whole genome shotgun (WGS) entry which is preliminary data.</text>
</comment>
<dbReference type="OrthoDB" id="56388at2"/>